<gene>
    <name evidence="2" type="ORF">VSH64_26905</name>
</gene>
<feature type="compositionally biased region" description="Low complexity" evidence="1">
    <location>
        <begin position="128"/>
        <end position="139"/>
    </location>
</feature>
<accession>A0ABZ1HYP5</accession>
<organism evidence="2 3">
    <name type="scientific">Amycolatopsis rhabdoformis</name>
    <dbReference type="NCBI Taxonomy" id="1448059"/>
    <lineage>
        <taxon>Bacteria</taxon>
        <taxon>Bacillati</taxon>
        <taxon>Actinomycetota</taxon>
        <taxon>Actinomycetes</taxon>
        <taxon>Pseudonocardiales</taxon>
        <taxon>Pseudonocardiaceae</taxon>
        <taxon>Amycolatopsis</taxon>
    </lineage>
</organism>
<evidence type="ECO:0008006" key="4">
    <source>
        <dbReference type="Google" id="ProtNLM"/>
    </source>
</evidence>
<feature type="region of interest" description="Disordered" evidence="1">
    <location>
        <begin position="117"/>
        <end position="139"/>
    </location>
</feature>
<evidence type="ECO:0000256" key="1">
    <source>
        <dbReference type="SAM" id="MobiDB-lite"/>
    </source>
</evidence>
<reference evidence="2 3" key="1">
    <citation type="journal article" date="2015" name="Int. J. Syst. Evol. Microbiol.">
        <title>Amycolatopsis rhabdoformis sp. nov., an actinomycete isolated from a tropical forest soil.</title>
        <authorList>
            <person name="Souza W.R."/>
            <person name="Silva R.E."/>
            <person name="Goodfellow M."/>
            <person name="Busarakam K."/>
            <person name="Figueiro F.S."/>
            <person name="Ferreira D."/>
            <person name="Rodrigues-Filho E."/>
            <person name="Moraes L.A.B."/>
            <person name="Zucchi T.D."/>
        </authorList>
    </citation>
    <scope>NUCLEOTIDE SEQUENCE [LARGE SCALE GENOMIC DNA]</scope>
    <source>
        <strain evidence="2 3">NCIMB 14900</strain>
    </source>
</reference>
<dbReference type="Proteomes" id="UP001330812">
    <property type="component" value="Chromosome"/>
</dbReference>
<dbReference type="RefSeq" id="WP_326565480.1">
    <property type="nucleotide sequence ID" value="NZ_CP142149.1"/>
</dbReference>
<evidence type="ECO:0000313" key="3">
    <source>
        <dbReference type="Proteomes" id="UP001330812"/>
    </source>
</evidence>
<evidence type="ECO:0000313" key="2">
    <source>
        <dbReference type="EMBL" id="WSE26509.1"/>
    </source>
</evidence>
<sequence length="139" mass="15011">MALPDDPPYSEPGEFRPLAARLLMDLGHAEEARRLYRSLPSLDAVPVFMGLPAWAGTAELAADFGDRDAAADVYRRLAPFADDAVRHMRAAIEVCGRDGMPPYGVVSRYRLAQTLARRRQPGDRAEAAELASSAAANSG</sequence>
<dbReference type="EMBL" id="CP142149">
    <property type="protein sequence ID" value="WSE26509.1"/>
    <property type="molecule type" value="Genomic_DNA"/>
</dbReference>
<proteinExistence type="predicted"/>
<keyword evidence="3" id="KW-1185">Reference proteome</keyword>
<protein>
    <recommendedName>
        <fullName evidence="4">Tetratricopeptide repeat protein</fullName>
    </recommendedName>
</protein>
<name>A0ABZ1HYP5_9PSEU</name>